<evidence type="ECO:0000259" key="4">
    <source>
        <dbReference type="Pfam" id="PF00171"/>
    </source>
</evidence>
<dbReference type="PROSITE" id="PS00070">
    <property type="entry name" value="ALDEHYDE_DEHYDR_CYS"/>
    <property type="match status" value="1"/>
</dbReference>
<evidence type="ECO:0000256" key="1">
    <source>
        <dbReference type="ARBA" id="ARBA00009986"/>
    </source>
</evidence>
<dbReference type="InterPro" id="IPR016161">
    <property type="entry name" value="Ald_DH/histidinol_DH"/>
</dbReference>
<dbReference type="Gene3D" id="3.40.309.10">
    <property type="entry name" value="Aldehyde Dehydrogenase, Chain A, domain 2"/>
    <property type="match status" value="1"/>
</dbReference>
<dbReference type="InterPro" id="IPR016160">
    <property type="entry name" value="Ald_DH_CS_CYS"/>
</dbReference>
<keyword evidence="6" id="KW-1185">Reference proteome</keyword>
<evidence type="ECO:0000256" key="2">
    <source>
        <dbReference type="ARBA" id="ARBA00023002"/>
    </source>
</evidence>
<dbReference type="EMBL" id="JADGMQ010000007">
    <property type="protein sequence ID" value="MBI1621251.1"/>
    <property type="molecule type" value="Genomic_DNA"/>
</dbReference>
<reference evidence="5 6" key="1">
    <citation type="submission" date="2020-10" db="EMBL/GenBank/DDBJ databases">
        <title>Aquamicrobium zhengzhouensis sp. nov., a exopolysaccharide producing bacterium isolated from farmland soil.</title>
        <authorList>
            <person name="Wang X."/>
        </authorList>
    </citation>
    <scope>NUCLEOTIDE SEQUENCE [LARGE SCALE GENOMIC DNA]</scope>
    <source>
        <strain evidence="6">cd-1</strain>
    </source>
</reference>
<organism evidence="5 6">
    <name type="scientific">Aquamicrobium zhengzhouense</name>
    <dbReference type="NCBI Taxonomy" id="2781738"/>
    <lineage>
        <taxon>Bacteria</taxon>
        <taxon>Pseudomonadati</taxon>
        <taxon>Pseudomonadota</taxon>
        <taxon>Alphaproteobacteria</taxon>
        <taxon>Hyphomicrobiales</taxon>
        <taxon>Phyllobacteriaceae</taxon>
        <taxon>Aquamicrobium</taxon>
    </lineage>
</organism>
<dbReference type="SUPFAM" id="SSF53720">
    <property type="entry name" value="ALDH-like"/>
    <property type="match status" value="1"/>
</dbReference>
<comment type="similarity">
    <text evidence="1">Belongs to the aldehyde dehydrogenase family.</text>
</comment>
<dbReference type="InterPro" id="IPR016163">
    <property type="entry name" value="Ald_DH_C"/>
</dbReference>
<sequence>MNPAGLTYRRKFGARSFEPNNHRHRAGHDRSRSSLGGPAVTSLAIFEKANLSALKDPRLFREFAYVGGAWTQGSSEQTINVTNPADGSRVGTVPALNKVDTQAAIEMAQEAFADWSNESPGTRSKLLRHWHDQIVAARDDLARLMVQEQGKPLSEALGEIDYAASFVEFYAEEAKRLNVESVTSHLAGADMRITRQPLGVAALVTPWNFPSAMLTRKAAAAIAAGCTIVAHPSSETPFSALALAELAERAGFPPGVFNVVTGHAPQIGEVLTASPIVRIVSFTGSTEVGRLLYGQSAPTIKRLVMELGGHAPFIAFADCDLERTVEHAIAAKFATSGQDCLAANRLYIERPIYDRFVEAFADKVRAMRIGPGLSDPDIGPLINGRAIEKQIEHVTDAMARGARLIAGGKVHQAGPLYFEPSVLADVPEDAAIFRQETFGPIAAFAPFDDETEVLAKANSTETALVAYLHTADAGRIERMTRQLDFGMVAVNRTKITGAPVPFGGFKQAGIGREGSRHGIEAYTDLKYVCRSNS</sequence>
<evidence type="ECO:0000256" key="3">
    <source>
        <dbReference type="SAM" id="MobiDB-lite"/>
    </source>
</evidence>
<name>A0ABS0SEV2_9HYPH</name>
<feature type="domain" description="Aldehyde dehydrogenase" evidence="4">
    <location>
        <begin position="70"/>
        <end position="528"/>
    </location>
</feature>
<dbReference type="InterPro" id="IPR016162">
    <property type="entry name" value="Ald_DH_N"/>
</dbReference>
<dbReference type="InterPro" id="IPR015590">
    <property type="entry name" value="Aldehyde_DH_dom"/>
</dbReference>
<dbReference type="Proteomes" id="UP000601789">
    <property type="component" value="Unassembled WGS sequence"/>
</dbReference>
<dbReference type="Pfam" id="PF00171">
    <property type="entry name" value="Aldedh"/>
    <property type="match status" value="1"/>
</dbReference>
<dbReference type="PANTHER" id="PTHR43353:SF5">
    <property type="entry name" value="SUCCINATE-SEMIALDEHYDE DEHYDROGENASE, MITOCHONDRIAL"/>
    <property type="match status" value="1"/>
</dbReference>
<comment type="caution">
    <text evidence="5">The sequence shown here is derived from an EMBL/GenBank/DDBJ whole genome shotgun (WGS) entry which is preliminary data.</text>
</comment>
<gene>
    <name evidence="5" type="ORF">IOD40_11315</name>
</gene>
<dbReference type="Gene3D" id="3.40.605.10">
    <property type="entry name" value="Aldehyde Dehydrogenase, Chain A, domain 1"/>
    <property type="match status" value="1"/>
</dbReference>
<accession>A0ABS0SEV2</accession>
<dbReference type="InterPro" id="IPR050740">
    <property type="entry name" value="Aldehyde_DH_Superfamily"/>
</dbReference>
<evidence type="ECO:0000313" key="5">
    <source>
        <dbReference type="EMBL" id="MBI1621251.1"/>
    </source>
</evidence>
<proteinExistence type="inferred from homology"/>
<dbReference type="CDD" id="cd07103">
    <property type="entry name" value="ALDH_F5_SSADH_GabD"/>
    <property type="match status" value="1"/>
</dbReference>
<evidence type="ECO:0000313" key="6">
    <source>
        <dbReference type="Proteomes" id="UP000601789"/>
    </source>
</evidence>
<dbReference type="PANTHER" id="PTHR43353">
    <property type="entry name" value="SUCCINATE-SEMIALDEHYDE DEHYDROGENASE, MITOCHONDRIAL"/>
    <property type="match status" value="1"/>
</dbReference>
<keyword evidence="2" id="KW-0560">Oxidoreductase</keyword>
<protein>
    <submittedName>
        <fullName evidence="5">NAD-dependent succinate-semialdehyde dehydrogenase</fullName>
    </submittedName>
</protein>
<feature type="region of interest" description="Disordered" evidence="3">
    <location>
        <begin position="1"/>
        <end position="35"/>
    </location>
</feature>